<keyword evidence="5 6" id="KW-0472">Membrane</keyword>
<feature type="transmembrane region" description="Helical" evidence="6">
    <location>
        <begin position="761"/>
        <end position="785"/>
    </location>
</feature>
<dbReference type="PANTHER" id="PTHR30287:SF2">
    <property type="entry name" value="BLL1001 PROTEIN"/>
    <property type="match status" value="1"/>
</dbReference>
<dbReference type="RefSeq" id="WP_180566981.1">
    <property type="nucleotide sequence ID" value="NZ_JACCKB010000003.1"/>
</dbReference>
<proteinExistence type="predicted"/>
<protein>
    <submittedName>
        <fullName evidence="9">ABC transporter permease</fullName>
    </submittedName>
</protein>
<keyword evidence="2" id="KW-1003">Cell membrane</keyword>
<evidence type="ECO:0000256" key="3">
    <source>
        <dbReference type="ARBA" id="ARBA00022692"/>
    </source>
</evidence>
<dbReference type="GO" id="GO:0005886">
    <property type="term" value="C:plasma membrane"/>
    <property type="evidence" value="ECO:0007669"/>
    <property type="project" value="UniProtKB-SubCell"/>
</dbReference>
<evidence type="ECO:0000256" key="4">
    <source>
        <dbReference type="ARBA" id="ARBA00022989"/>
    </source>
</evidence>
<feature type="transmembrane region" description="Helical" evidence="6">
    <location>
        <begin position="805"/>
        <end position="831"/>
    </location>
</feature>
<evidence type="ECO:0000256" key="2">
    <source>
        <dbReference type="ARBA" id="ARBA00022475"/>
    </source>
</evidence>
<keyword evidence="3 6" id="KW-0812">Transmembrane</keyword>
<evidence type="ECO:0000259" key="7">
    <source>
        <dbReference type="Pfam" id="PF02687"/>
    </source>
</evidence>
<dbReference type="InterPro" id="IPR003838">
    <property type="entry name" value="ABC3_permease_C"/>
</dbReference>
<evidence type="ECO:0000256" key="1">
    <source>
        <dbReference type="ARBA" id="ARBA00004651"/>
    </source>
</evidence>
<feature type="transmembrane region" description="Helical" evidence="6">
    <location>
        <begin position="394"/>
        <end position="416"/>
    </location>
</feature>
<feature type="transmembrane region" description="Helical" evidence="6">
    <location>
        <begin position="20"/>
        <end position="41"/>
    </location>
</feature>
<gene>
    <name evidence="9" type="ORF">H0A36_02915</name>
</gene>
<dbReference type="EMBL" id="JACCKB010000003">
    <property type="protein sequence ID" value="NYZ64943.1"/>
    <property type="molecule type" value="Genomic_DNA"/>
</dbReference>
<keyword evidence="4 6" id="KW-1133">Transmembrane helix</keyword>
<comment type="caution">
    <text evidence="9">The sequence shown here is derived from an EMBL/GenBank/DDBJ whole genome shotgun (WGS) entry which is preliminary data.</text>
</comment>
<dbReference type="InterPro" id="IPR038766">
    <property type="entry name" value="Membrane_comp_ABC_pdt"/>
</dbReference>
<feature type="transmembrane region" description="Helical" evidence="6">
    <location>
        <begin position="298"/>
        <end position="325"/>
    </location>
</feature>
<feature type="transmembrane region" description="Helical" evidence="6">
    <location>
        <begin position="422"/>
        <end position="447"/>
    </location>
</feature>
<feature type="transmembrane region" description="Helical" evidence="6">
    <location>
        <begin position="721"/>
        <end position="740"/>
    </location>
</feature>
<dbReference type="InterPro" id="IPR025857">
    <property type="entry name" value="MacB_PCD"/>
</dbReference>
<feature type="transmembrane region" description="Helical" evidence="6">
    <location>
        <begin position="345"/>
        <end position="374"/>
    </location>
</feature>
<dbReference type="PANTHER" id="PTHR30287">
    <property type="entry name" value="MEMBRANE COMPONENT OF PREDICTED ABC SUPERFAMILY METABOLITE UPTAKE TRANSPORTER"/>
    <property type="match status" value="1"/>
</dbReference>
<evidence type="ECO:0000256" key="6">
    <source>
        <dbReference type="SAM" id="Phobius"/>
    </source>
</evidence>
<feature type="transmembrane region" description="Helical" evidence="6">
    <location>
        <begin position="254"/>
        <end position="277"/>
    </location>
</feature>
<dbReference type="Proteomes" id="UP000569732">
    <property type="component" value="Unassembled WGS sequence"/>
</dbReference>
<feature type="transmembrane region" description="Helical" evidence="6">
    <location>
        <begin position="478"/>
        <end position="497"/>
    </location>
</feature>
<dbReference type="Pfam" id="PF12704">
    <property type="entry name" value="MacB_PCD"/>
    <property type="match status" value="1"/>
</dbReference>
<sequence>MNYLLFVALLRHYRFHPWQLFFILIGISSATCLLTTIDLLIKNSQENFSIAAKQLSGPATHHITSTTGWLPEQLYTELTQHFSITASPVIQASVKLTKNGELYTLLGVDLFKAVHFQAYATSPQTHSATAFLLDFIQSSPPAVIIAQQHINQHQWQIGDQLALYTENNQFPVTLMATFNQEFSELFDHLLVMDIGQAQQRLNVPGKLSRIDLTIHQTEQLNAIRQWLPSAYPLAASSEITSQLGQMSDALSINLSALALLVVATGFFIVFNTMRFALLQRHQLLIQLTQLGITTQQKTLLLLLEVVCIAITATLLGILLGILISIEIQQVAQQTTSNLYGMTPVTLFHVPASTLLKAITIGIFGPLAVVSIDCWQASRYSTQHPPPLQWQPRQLLGFALLGVITLSASIFVFYFTTGLTHCFIAIGGLLLGYATWLPAINWLTALLASKIKPWPAQLKGILWQYFWQDNQRHSITTSIAMMALVIALATAIGIGIMIDSFRLTVTHWLEHRLSAHIYLKQETWGQQQIKPLPDKLLQRMTKHPAIAHIAHFQSKQVSSQGLLFRLTSSNAPPPMQQGYLFTGGNPNQIWQNWQQPNQLLISEPLANRLNLKQHSQLAMNTPKGIQLFQVAGIYYDYASEYGRALISKTNYQRYWPVLPITSIAIYLINPTQQQAVIQLINQLAIDENNNSLNLAITTPEQLKQRSLAIFDQTFLVTNGLRTIAIIIAAIGMASTLMALQLSRTYEVTLLHQLGFTRWQINCFQICQMLWFGCLCCLLALPVGYWLSHWLITGVNIRAFGWSMPLLFRWATSLSTLGFTLAAIGVACLYPLLRPPQAIIKS</sequence>
<comment type="subcellular location">
    <subcellularLocation>
        <location evidence="1">Cell membrane</location>
        <topology evidence="1">Multi-pass membrane protein</topology>
    </subcellularLocation>
</comment>
<evidence type="ECO:0000259" key="8">
    <source>
        <dbReference type="Pfam" id="PF12704"/>
    </source>
</evidence>
<accession>A0A853HUK0</accession>
<keyword evidence="10" id="KW-1185">Reference proteome</keyword>
<dbReference type="Pfam" id="PF02687">
    <property type="entry name" value="FtsX"/>
    <property type="match status" value="1"/>
</dbReference>
<feature type="domain" description="ABC3 transporter permease C-terminal" evidence="7">
    <location>
        <begin position="721"/>
        <end position="832"/>
    </location>
</feature>
<evidence type="ECO:0000313" key="10">
    <source>
        <dbReference type="Proteomes" id="UP000569732"/>
    </source>
</evidence>
<organism evidence="9 10">
    <name type="scientific">Spartinivicinus marinus</name>
    <dbReference type="NCBI Taxonomy" id="2994442"/>
    <lineage>
        <taxon>Bacteria</taxon>
        <taxon>Pseudomonadati</taxon>
        <taxon>Pseudomonadota</taxon>
        <taxon>Gammaproteobacteria</taxon>
        <taxon>Oceanospirillales</taxon>
        <taxon>Zooshikellaceae</taxon>
        <taxon>Spartinivicinus</taxon>
    </lineage>
</organism>
<evidence type="ECO:0000256" key="5">
    <source>
        <dbReference type="ARBA" id="ARBA00023136"/>
    </source>
</evidence>
<evidence type="ECO:0000313" key="9">
    <source>
        <dbReference type="EMBL" id="NYZ64943.1"/>
    </source>
</evidence>
<dbReference type="AlphaFoldDB" id="A0A853HUK0"/>
<reference evidence="9 10" key="1">
    <citation type="submission" date="2020-07" db="EMBL/GenBank/DDBJ databases">
        <title>Endozoicomonas sp. nov., isolated from sediment.</title>
        <authorList>
            <person name="Gu T."/>
        </authorList>
    </citation>
    <scope>NUCLEOTIDE SEQUENCE [LARGE SCALE GENOMIC DNA]</scope>
    <source>
        <strain evidence="9 10">SM1973</strain>
    </source>
</reference>
<name>A0A853HUK0_9GAMM</name>
<feature type="domain" description="MacB-like periplasmic core" evidence="8">
    <location>
        <begin position="476"/>
        <end position="681"/>
    </location>
</feature>